<dbReference type="SUPFAM" id="SSF52540">
    <property type="entry name" value="P-loop containing nucleoside triphosphate hydrolases"/>
    <property type="match status" value="1"/>
</dbReference>
<keyword evidence="3" id="KW-0614">Plasmid</keyword>
<feature type="compositionally biased region" description="Low complexity" evidence="1">
    <location>
        <begin position="403"/>
        <end position="420"/>
    </location>
</feature>
<dbReference type="InterPro" id="IPR027417">
    <property type="entry name" value="P-loop_NTPase"/>
</dbReference>
<dbReference type="Proteomes" id="UP000236751">
    <property type="component" value="Unassembled WGS sequence"/>
</dbReference>
<geneLocation type="plasmid" evidence="5">
    <name>pNITMU1</name>
</geneLocation>
<dbReference type="Pfam" id="PF12696">
    <property type="entry name" value="TraG-D_C"/>
    <property type="match status" value="1"/>
</dbReference>
<dbReference type="KEGG" id="nmu:Nmul_B2799"/>
<dbReference type="HOGENOM" id="CLU_578488_0_0_4"/>
<proteinExistence type="predicted"/>
<evidence type="ECO:0000313" key="5">
    <source>
        <dbReference type="Proteomes" id="UP000002718"/>
    </source>
</evidence>
<keyword evidence="5" id="KW-1185">Reference proteome</keyword>
<reference evidence="3" key="2">
    <citation type="submission" date="2005-08" db="EMBL/GenBank/DDBJ databases">
        <title>Complete sequence of Plasmid 1 of Nitrosospira multiformis ATCC 25196.</title>
        <authorList>
            <consortium name="US DOE Joint Genome Institute"/>
            <person name="Copeland A."/>
            <person name="Lucas S."/>
            <person name="Lapidus A."/>
            <person name="Barry K."/>
            <person name="Detter J.C."/>
            <person name="Glavina T."/>
            <person name="Hammon N."/>
            <person name="Israni S."/>
            <person name="Pitluck S."/>
            <person name="Chain P."/>
            <person name="Malfatti S."/>
            <person name="Shin M."/>
            <person name="Vergez L."/>
            <person name="Schmutz J."/>
            <person name="Larimer F."/>
            <person name="Land M."/>
            <person name="Hauser L."/>
            <person name="Kyrpides N."/>
            <person name="Lykidis A."/>
            <person name="Richardson P."/>
        </authorList>
    </citation>
    <scope>NUCLEOTIDE SEQUENCE</scope>
    <source>
        <strain evidence="3">ATCC 25196</strain>
        <plasmid evidence="3">1</plasmid>
    </source>
</reference>
<evidence type="ECO:0000313" key="4">
    <source>
        <dbReference type="EMBL" id="SEG15326.1"/>
    </source>
</evidence>
<feature type="region of interest" description="Disordered" evidence="1">
    <location>
        <begin position="399"/>
        <end position="449"/>
    </location>
</feature>
<sequence>MSFASSLDTPLLNLSAKDSFTLRDACNGVHIFGGIGSGKTSGSGKTLAGAYLRAGMGGLVLCAKPEEVNLWLDYANQHGRRRSVILFDENGGFNFIDYELARQGTKGISNVTECLLRVLEAADQATGRHGGTSDQFWVDAIRQILNYTIPAIYSAYARVTVSDIIYFVSSASTKPEQLADDNWVAESYYARTLRRVIENPKVPIEENARQSLLHYWSTQYPAIPEKTRGNMVISLSTRLDRFRHGSLQKSFCGNTDIVPEMTFHGAIIIMNMPALTWNEDGIIGQQLFKFMWQRAVESRNGLDKTQHERPVFLWADEAQYFTNLKDDQFLSTCRGSRACVVFLTQTLPSYYAVFGRDKSDAADGLVGKFNTQIFHQNACNRTNHFASEMIGRALQLRNTTGRSTGTSQSEGLSQGSSETSGHTRGNSGYGKSGGSGENIGSNIGMGRTETFSTGASEQMDYLVQPMFFASNLKSGGKKHGNQVSALWFKVGGHFQNAIGAKGGNTLHVTFRQ</sequence>
<evidence type="ECO:0000313" key="3">
    <source>
        <dbReference type="EMBL" id="ABB76070.1"/>
    </source>
</evidence>
<dbReference type="Gene3D" id="3.40.50.300">
    <property type="entry name" value="P-loop containing nucleotide triphosphate hydrolases"/>
    <property type="match status" value="1"/>
</dbReference>
<accession>Q2Y5A1</accession>
<evidence type="ECO:0000259" key="2">
    <source>
        <dbReference type="Pfam" id="PF12696"/>
    </source>
</evidence>
<organism evidence="3 5">
    <name type="scientific">Nitrosospira multiformis (strain ATCC 25196 / NCIMB 11849 / C 71)</name>
    <dbReference type="NCBI Taxonomy" id="323848"/>
    <lineage>
        <taxon>Bacteria</taxon>
        <taxon>Pseudomonadati</taxon>
        <taxon>Pseudomonadota</taxon>
        <taxon>Betaproteobacteria</taxon>
        <taxon>Nitrosomonadales</taxon>
        <taxon>Nitrosomonadaceae</taxon>
        <taxon>Nitrosospira</taxon>
    </lineage>
</organism>
<geneLocation type="plasmid" evidence="3">
    <name>1</name>
</geneLocation>
<protein>
    <submittedName>
        <fullName evidence="4">TraM recognition site of TraD and TraG</fullName>
    </submittedName>
</protein>
<dbReference type="AlphaFoldDB" id="Q2Y5A1"/>
<dbReference type="EMBL" id="FNVK01000037">
    <property type="protein sequence ID" value="SEG15326.1"/>
    <property type="molecule type" value="Genomic_DNA"/>
</dbReference>
<evidence type="ECO:0000256" key="1">
    <source>
        <dbReference type="SAM" id="MobiDB-lite"/>
    </source>
</evidence>
<dbReference type="InterPro" id="IPR032689">
    <property type="entry name" value="TraG-D_C"/>
</dbReference>
<dbReference type="RefSeq" id="WP_011382055.1">
    <property type="nucleotide sequence ID" value="NC_007615.1"/>
</dbReference>
<dbReference type="OrthoDB" id="179860at2"/>
<dbReference type="EMBL" id="CP000104">
    <property type="protein sequence ID" value="ABB76070.1"/>
    <property type="molecule type" value="Genomic_DNA"/>
</dbReference>
<feature type="domain" description="TraD/TraG TraM recognition site" evidence="2">
    <location>
        <begin position="310"/>
        <end position="418"/>
    </location>
</feature>
<reference evidence="5" key="1">
    <citation type="submission" date="2005-08" db="EMBL/GenBank/DDBJ databases">
        <title>Complete sequence of plasmid 1 of Nitrosospira multiformis ATCC 25196.</title>
        <authorList>
            <person name="Copeland A."/>
            <person name="Lucas S."/>
            <person name="Lapidus A."/>
            <person name="Barry K."/>
            <person name="Detter J.C."/>
            <person name="Glavina T."/>
            <person name="Hammon N."/>
            <person name="Israni S."/>
            <person name="Pitluck S."/>
            <person name="Chain P."/>
            <person name="Malfatti S."/>
            <person name="Shin M."/>
            <person name="Vergez L."/>
            <person name="Schmutz J."/>
            <person name="Larimer F."/>
            <person name="Land M."/>
            <person name="Hauser L."/>
            <person name="Kyrpides N."/>
            <person name="Lykidis A."/>
            <person name="Richardson P."/>
        </authorList>
    </citation>
    <scope>NUCLEOTIDE SEQUENCE [LARGE SCALE GENOMIC DNA]</scope>
    <source>
        <strain evidence="5">ATCC 25196 / NCIMB 11849 / C 71</strain>
        <plasmid evidence="5">pNITMU1</plasmid>
    </source>
</reference>
<reference evidence="3 5" key="3">
    <citation type="journal article" date="2008" name="Appl. Environ. Microbiol.">
        <title>Complete genome sequence of Nitrosospira multiformis, an ammonia-oxidizing bacterium from the soil environment.</title>
        <authorList>
            <person name="Norton J.M."/>
            <person name="Klotz M.G."/>
            <person name="Stein L.Y."/>
            <person name="Arp D.J."/>
            <person name="Bottomley P.J."/>
            <person name="Chain P.S."/>
            <person name="Hauser L.J."/>
            <person name="Land M.L."/>
            <person name="Larimer F.W."/>
            <person name="Shin M.W."/>
            <person name="Starkenburg S.R."/>
        </authorList>
    </citation>
    <scope>NUCLEOTIDE SEQUENCE [LARGE SCALE GENOMIC DNA]</scope>
    <source>
        <strain evidence="3">ATCC 25196</strain>
        <strain evidence="5">ATCC 25196 / NCIMB 11849 / C 71</strain>
        <plasmid evidence="3">1</plasmid>
        <plasmid evidence="5">pNITMU1</plasmid>
    </source>
</reference>
<reference evidence="4 6" key="4">
    <citation type="submission" date="2016-10" db="EMBL/GenBank/DDBJ databases">
        <authorList>
            <person name="de Groot N.N."/>
        </authorList>
    </citation>
    <scope>NUCLEOTIDE SEQUENCE [LARGE SCALE GENOMIC DNA]</scope>
    <source>
        <strain evidence="4 6">Nl13</strain>
    </source>
</reference>
<dbReference type="Proteomes" id="UP000002718">
    <property type="component" value="Plasmid 1"/>
</dbReference>
<evidence type="ECO:0000313" key="6">
    <source>
        <dbReference type="Proteomes" id="UP000236751"/>
    </source>
</evidence>
<gene>
    <name evidence="3" type="ordered locus">Nmul_B2799</name>
    <name evidence="4" type="ORF">SAMN05216403_13710</name>
</gene>
<feature type="compositionally biased region" description="Gly residues" evidence="1">
    <location>
        <begin position="427"/>
        <end position="437"/>
    </location>
</feature>
<name>Q2Y5A1_NITMU</name>